<dbReference type="EC" id="3.1.1.-" evidence="5"/>
<name>B7QIC9_IXOSC</name>
<dbReference type="InterPro" id="IPR029058">
    <property type="entry name" value="AB_hydrolase_fold"/>
</dbReference>
<accession>B7QIC9</accession>
<dbReference type="PANTHER" id="PTHR43918:SF4">
    <property type="entry name" value="CARBOXYLIC ESTER HYDROLASE"/>
    <property type="match status" value="1"/>
</dbReference>
<dbReference type="InterPro" id="IPR050654">
    <property type="entry name" value="AChE-related_enzymes"/>
</dbReference>
<dbReference type="PaxDb" id="6945-B7QIC9"/>
<evidence type="ECO:0000259" key="6">
    <source>
        <dbReference type="Pfam" id="PF00135"/>
    </source>
</evidence>
<dbReference type="VEuPathDB" id="VectorBase:ISCI014784"/>
<dbReference type="GO" id="GO:0005615">
    <property type="term" value="C:extracellular space"/>
    <property type="evidence" value="ECO:0000318"/>
    <property type="project" value="GO_Central"/>
</dbReference>
<dbReference type="InterPro" id="IPR019826">
    <property type="entry name" value="Carboxylesterase_B_AS"/>
</dbReference>
<evidence type="ECO:0000256" key="2">
    <source>
        <dbReference type="ARBA" id="ARBA00022487"/>
    </source>
</evidence>
<dbReference type="PROSITE" id="PS00941">
    <property type="entry name" value="CARBOXYLESTERASE_B_2"/>
    <property type="match status" value="1"/>
</dbReference>
<dbReference type="GO" id="GO:0019695">
    <property type="term" value="P:choline metabolic process"/>
    <property type="evidence" value="ECO:0000318"/>
    <property type="project" value="GO_Central"/>
</dbReference>
<dbReference type="VEuPathDB" id="VectorBase:ISCW014784"/>
<organism>
    <name type="scientific">Ixodes scapularis</name>
    <name type="common">Black-legged tick</name>
    <name type="synonym">Deer tick</name>
    <dbReference type="NCBI Taxonomy" id="6945"/>
    <lineage>
        <taxon>Eukaryota</taxon>
        <taxon>Metazoa</taxon>
        <taxon>Ecdysozoa</taxon>
        <taxon>Arthropoda</taxon>
        <taxon>Chelicerata</taxon>
        <taxon>Arachnida</taxon>
        <taxon>Acari</taxon>
        <taxon>Parasitiformes</taxon>
        <taxon>Ixodida</taxon>
        <taxon>Ixodoidea</taxon>
        <taxon>Ixodidae</taxon>
        <taxon>Ixodinae</taxon>
        <taxon>Ixodes</taxon>
    </lineage>
</organism>
<dbReference type="VEuPathDB" id="VectorBase:ISCP_000326"/>
<feature type="domain" description="Carboxylesterase type B" evidence="6">
    <location>
        <begin position="2"/>
        <end position="335"/>
    </location>
</feature>
<dbReference type="PANTHER" id="PTHR43918">
    <property type="entry name" value="ACETYLCHOLINESTERASE"/>
    <property type="match status" value="1"/>
</dbReference>
<dbReference type="AlphaFoldDB" id="B7QIC9"/>
<reference evidence="7 9" key="1">
    <citation type="submission" date="2008-03" db="EMBL/GenBank/DDBJ databases">
        <title>Annotation of Ixodes scapularis.</title>
        <authorList>
            <consortium name="Ixodes scapularis Genome Project Consortium"/>
            <person name="Caler E."/>
            <person name="Hannick L.I."/>
            <person name="Bidwell S."/>
            <person name="Joardar V."/>
            <person name="Thiagarajan M."/>
            <person name="Amedeo P."/>
            <person name="Galinsky K.J."/>
            <person name="Schobel S."/>
            <person name="Inman J."/>
            <person name="Hostetler J."/>
            <person name="Miller J."/>
            <person name="Hammond M."/>
            <person name="Megy K."/>
            <person name="Lawson D."/>
            <person name="Kodira C."/>
            <person name="Sutton G."/>
            <person name="Meyer J."/>
            <person name="Hill C.A."/>
            <person name="Birren B."/>
            <person name="Nene V."/>
            <person name="Collins F."/>
            <person name="Alarcon-Chaidez F."/>
            <person name="Wikel S."/>
            <person name="Strausberg R."/>
        </authorList>
    </citation>
    <scope>NUCLEOTIDE SEQUENCE [LARGE SCALE GENOMIC DNA]</scope>
    <source>
        <strain evidence="9">Wikel</strain>
        <strain evidence="7">Wikel colony</strain>
    </source>
</reference>
<dbReference type="EMBL" id="DS945247">
    <property type="protein sequence ID" value="EEC18601.1"/>
    <property type="molecule type" value="Genomic_DNA"/>
</dbReference>
<dbReference type="EnsemblMetazoa" id="ISCW014784-RA">
    <property type="protein sequence ID" value="ISCW014784-PA"/>
    <property type="gene ID" value="ISCW014784"/>
</dbReference>
<dbReference type="GO" id="GO:0003990">
    <property type="term" value="F:acetylcholinesterase activity"/>
    <property type="evidence" value="ECO:0000318"/>
    <property type="project" value="GO_Central"/>
</dbReference>
<evidence type="ECO:0000256" key="4">
    <source>
        <dbReference type="ARBA" id="ARBA00023180"/>
    </source>
</evidence>
<dbReference type="GO" id="GO:0006581">
    <property type="term" value="P:acetylcholine catabolic process"/>
    <property type="evidence" value="ECO:0000318"/>
    <property type="project" value="GO_Central"/>
</dbReference>
<dbReference type="GO" id="GO:0005886">
    <property type="term" value="C:plasma membrane"/>
    <property type="evidence" value="ECO:0000318"/>
    <property type="project" value="GO_Central"/>
</dbReference>
<dbReference type="OrthoDB" id="6475789at2759"/>
<dbReference type="Proteomes" id="UP000001555">
    <property type="component" value="Unassembled WGS sequence"/>
</dbReference>
<dbReference type="HOGENOM" id="CLU_652635_0_0_1"/>
<dbReference type="SUPFAM" id="SSF53474">
    <property type="entry name" value="alpha/beta-Hydrolases"/>
    <property type="match status" value="1"/>
</dbReference>
<evidence type="ECO:0000256" key="5">
    <source>
        <dbReference type="RuleBase" id="RU361235"/>
    </source>
</evidence>
<keyword evidence="2" id="KW-0719">Serine esterase</keyword>
<dbReference type="Gene3D" id="3.40.50.1820">
    <property type="entry name" value="alpha/beta hydrolase"/>
    <property type="match status" value="1"/>
</dbReference>
<keyword evidence="9" id="KW-1185">Reference proteome</keyword>
<evidence type="ECO:0000313" key="8">
    <source>
        <dbReference type="EnsemblMetazoa" id="ISCW014784-PA"/>
    </source>
</evidence>
<dbReference type="EMBL" id="ABJB010527993">
    <property type="status" value="NOT_ANNOTATED_CDS"/>
    <property type="molecule type" value="Genomic_DNA"/>
</dbReference>
<dbReference type="Pfam" id="PF00135">
    <property type="entry name" value="COesterase"/>
    <property type="match status" value="1"/>
</dbReference>
<dbReference type="InterPro" id="IPR002018">
    <property type="entry name" value="CarbesteraseB"/>
</dbReference>
<protein>
    <recommendedName>
        <fullName evidence="5">Carboxylic ester hydrolase</fullName>
        <ecNumber evidence="5">3.1.1.-</ecNumber>
    </recommendedName>
</protein>
<keyword evidence="3 5" id="KW-0378">Hydrolase</keyword>
<evidence type="ECO:0000256" key="1">
    <source>
        <dbReference type="ARBA" id="ARBA00005964"/>
    </source>
</evidence>
<dbReference type="EMBL" id="ABJB010048782">
    <property type="status" value="NOT_ANNOTATED_CDS"/>
    <property type="molecule type" value="Genomic_DNA"/>
</dbReference>
<sequence length="421" mass="46558">MIDQFLGIPYAEPPVGELRFRKPVPSKPWYPTTLDALEFASPCAQANGSMPPAPWLVEREKIREDCLYLNVWTPMERTEDLGVLVWFHGGGFRTGTASSPLYNSKKLAAVGNIVVVTVNFRLGFLGFLYTGPGTSTGNYLLWDQHLCLRWIRDNIARFGGDPGRVTVYGESAGSIGISSLLLSPRNTGLIHRAIMASGSNYWLLPPQNKVGPAFVDRVAKAVGCLTSSYPSSRSHPAEVVNCLRLVSVEDLMHAEDTEFMDQLVPFSPAHGDDFLPIPELTAINKGLIIPLESLMTGLMTEEGSVFAYFKDPVLLGSQKAPKFTRTQASQFVGKHYLNFLPTTTQMMVNGAFQRKVRNGSDWTGVWRKPELPDGTEYPVFTKEQPMHVVLNARNTSVGSAFHEEGCKVYRSIYQILGVPTP</sequence>
<evidence type="ECO:0000256" key="3">
    <source>
        <dbReference type="ARBA" id="ARBA00022801"/>
    </source>
</evidence>
<reference evidence="8" key="2">
    <citation type="submission" date="2020-05" db="UniProtKB">
        <authorList>
            <consortium name="EnsemblMetazoa"/>
        </authorList>
    </citation>
    <scope>IDENTIFICATION</scope>
    <source>
        <strain evidence="8">wikel</strain>
    </source>
</reference>
<dbReference type="InterPro" id="IPR019819">
    <property type="entry name" value="Carboxylesterase_B_CS"/>
</dbReference>
<dbReference type="InParanoid" id="B7QIC9"/>
<evidence type="ECO:0000313" key="7">
    <source>
        <dbReference type="EMBL" id="EEC18601.1"/>
    </source>
</evidence>
<gene>
    <name evidence="7" type="ORF">IscW_ISCW014784</name>
</gene>
<keyword evidence="4" id="KW-0325">Glycoprotein</keyword>
<comment type="similarity">
    <text evidence="1 5">Belongs to the type-B carboxylesterase/lipase family.</text>
</comment>
<dbReference type="STRING" id="6945.B7QIC9"/>
<proteinExistence type="inferred from homology"/>
<dbReference type="PROSITE" id="PS00122">
    <property type="entry name" value="CARBOXYLESTERASE_B_1"/>
    <property type="match status" value="1"/>
</dbReference>
<evidence type="ECO:0000313" key="9">
    <source>
        <dbReference type="Proteomes" id="UP000001555"/>
    </source>
</evidence>